<evidence type="ECO:0000313" key="2">
    <source>
        <dbReference type="EMBL" id="TPX69855.1"/>
    </source>
</evidence>
<gene>
    <name evidence="2" type="ORF">CcCBS67573_g06747</name>
</gene>
<name>A0A507F2E4_9FUNG</name>
<keyword evidence="1" id="KW-1133">Transmembrane helix</keyword>
<feature type="transmembrane region" description="Helical" evidence="1">
    <location>
        <begin position="116"/>
        <end position="135"/>
    </location>
</feature>
<keyword evidence="3" id="KW-1185">Reference proteome</keyword>
<proteinExistence type="predicted"/>
<sequence length="190" mass="19825">MASTLSAAATERNVCIAGAVFFLAYSVLKRTNVVLFEEHPLSFSQDLSLVFGYSAEQVVRAANSISATATPLVIVAAIANVLAILTYAFLGSAMVSWACDSLGKAGQGVKFANQLPFINGAMHLAEAALVTVGLLTVSDELSALASTVSGARSAIAIATLVLGALATGQFLWVWCKSIGRDGRQKIEKQE</sequence>
<feature type="transmembrane region" description="Helical" evidence="1">
    <location>
        <begin position="155"/>
        <end position="175"/>
    </location>
</feature>
<organism evidence="2 3">
    <name type="scientific">Chytriomyces confervae</name>
    <dbReference type="NCBI Taxonomy" id="246404"/>
    <lineage>
        <taxon>Eukaryota</taxon>
        <taxon>Fungi</taxon>
        <taxon>Fungi incertae sedis</taxon>
        <taxon>Chytridiomycota</taxon>
        <taxon>Chytridiomycota incertae sedis</taxon>
        <taxon>Chytridiomycetes</taxon>
        <taxon>Chytridiales</taxon>
        <taxon>Chytriomycetaceae</taxon>
        <taxon>Chytriomyces</taxon>
    </lineage>
</organism>
<dbReference type="Proteomes" id="UP000320333">
    <property type="component" value="Unassembled WGS sequence"/>
</dbReference>
<evidence type="ECO:0000313" key="3">
    <source>
        <dbReference type="Proteomes" id="UP000320333"/>
    </source>
</evidence>
<keyword evidence="1" id="KW-0472">Membrane</keyword>
<protein>
    <submittedName>
        <fullName evidence="2">Uncharacterized protein</fullName>
    </submittedName>
</protein>
<dbReference type="AlphaFoldDB" id="A0A507F2E4"/>
<accession>A0A507F2E4</accession>
<dbReference type="EMBL" id="QEAP01000305">
    <property type="protein sequence ID" value="TPX69855.1"/>
    <property type="molecule type" value="Genomic_DNA"/>
</dbReference>
<reference evidence="2 3" key="1">
    <citation type="journal article" date="2019" name="Sci. Rep.">
        <title>Comparative genomics of chytrid fungi reveal insights into the obligate biotrophic and pathogenic lifestyle of Synchytrium endobioticum.</title>
        <authorList>
            <person name="van de Vossenberg B.T.L.H."/>
            <person name="Warris S."/>
            <person name="Nguyen H.D.T."/>
            <person name="van Gent-Pelzer M.P.E."/>
            <person name="Joly D.L."/>
            <person name="van de Geest H.C."/>
            <person name="Bonants P.J.M."/>
            <person name="Smith D.S."/>
            <person name="Levesque C.A."/>
            <person name="van der Lee T.A.J."/>
        </authorList>
    </citation>
    <scope>NUCLEOTIDE SEQUENCE [LARGE SCALE GENOMIC DNA]</scope>
    <source>
        <strain evidence="2 3">CBS 675.73</strain>
    </source>
</reference>
<evidence type="ECO:0000256" key="1">
    <source>
        <dbReference type="SAM" id="Phobius"/>
    </source>
</evidence>
<dbReference type="OrthoDB" id="2145210at2759"/>
<feature type="transmembrane region" description="Helical" evidence="1">
    <location>
        <begin position="12"/>
        <end position="28"/>
    </location>
</feature>
<feature type="transmembrane region" description="Helical" evidence="1">
    <location>
        <begin position="72"/>
        <end position="95"/>
    </location>
</feature>
<keyword evidence="1" id="KW-0812">Transmembrane</keyword>
<comment type="caution">
    <text evidence="2">The sequence shown here is derived from an EMBL/GenBank/DDBJ whole genome shotgun (WGS) entry which is preliminary data.</text>
</comment>